<keyword evidence="3" id="KW-1185">Reference proteome</keyword>
<evidence type="ECO:0008006" key="4">
    <source>
        <dbReference type="Google" id="ProtNLM"/>
    </source>
</evidence>
<dbReference type="RefSeq" id="WP_060668266.1">
    <property type="nucleotide sequence ID" value="NZ_JARTGE010000051.1"/>
</dbReference>
<protein>
    <recommendedName>
        <fullName evidence="4">YkzH</fullName>
    </recommendedName>
</protein>
<proteinExistence type="predicted"/>
<organism evidence="2 3">
    <name type="scientific">Oceanobacillus caeni</name>
    <dbReference type="NCBI Taxonomy" id="405946"/>
    <lineage>
        <taxon>Bacteria</taxon>
        <taxon>Bacillati</taxon>
        <taxon>Bacillota</taxon>
        <taxon>Bacilli</taxon>
        <taxon>Bacillales</taxon>
        <taxon>Bacillaceae</taxon>
        <taxon>Oceanobacillus</taxon>
    </lineage>
</organism>
<reference evidence="2 3" key="1">
    <citation type="submission" date="2015-07" db="EMBL/GenBank/DDBJ databases">
        <title>High-quality draft genome sequence of Oceanobacillus caeni HM6, a bacillus isolated from a human feces.</title>
        <authorList>
            <person name="Kumar J."/>
            <person name="Verma M.K."/>
            <person name="Pandey R."/>
            <person name="Bhambi M."/>
            <person name="Chauhan N."/>
        </authorList>
    </citation>
    <scope>NUCLEOTIDE SEQUENCE [LARGE SCALE GENOMIC DNA]</scope>
    <source>
        <strain evidence="2 3">HM6</strain>
    </source>
</reference>
<dbReference type="Proteomes" id="UP000037854">
    <property type="component" value="Unassembled WGS sequence"/>
</dbReference>
<gene>
    <name evidence="2" type="ORF">AFL42_07410</name>
</gene>
<evidence type="ECO:0000313" key="2">
    <source>
        <dbReference type="EMBL" id="KPH76003.1"/>
    </source>
</evidence>
<sequence>MSSHNPYQLSWYPYSQSLAHIDKQGGPQGHDSTDVREMGTKAPSDMYGSGILPAHTLPFQDTASQGYTSANPASTNPRSLTDIQDMRQMMINLENQLYRLNQLIELNNQLLQSMCNQEDTKYVQGSGGSAIIVRM</sequence>
<comment type="caution">
    <text evidence="2">The sequence shown here is derived from an EMBL/GenBank/DDBJ whole genome shotgun (WGS) entry which is preliminary data.</text>
</comment>
<feature type="region of interest" description="Disordered" evidence="1">
    <location>
        <begin position="20"/>
        <end position="53"/>
    </location>
</feature>
<evidence type="ECO:0000256" key="1">
    <source>
        <dbReference type="SAM" id="MobiDB-lite"/>
    </source>
</evidence>
<accession>A0ABR5MJZ5</accession>
<name>A0ABR5MJZ5_9BACI</name>
<dbReference type="EMBL" id="LGTK01000019">
    <property type="protein sequence ID" value="KPH76003.1"/>
    <property type="molecule type" value="Genomic_DNA"/>
</dbReference>
<evidence type="ECO:0000313" key="3">
    <source>
        <dbReference type="Proteomes" id="UP000037854"/>
    </source>
</evidence>